<keyword evidence="2" id="KW-0812">Transmembrane</keyword>
<dbReference type="SUPFAM" id="SSF51556">
    <property type="entry name" value="Metallo-dependent hydrolases"/>
    <property type="match status" value="1"/>
</dbReference>
<dbReference type="EMBL" id="UINC01002455">
    <property type="protein sequence ID" value="SUZ96864.1"/>
    <property type="molecule type" value="Genomic_DNA"/>
</dbReference>
<dbReference type="InterPro" id="IPR011059">
    <property type="entry name" value="Metal-dep_hydrolase_composite"/>
</dbReference>
<feature type="region of interest" description="Disordered" evidence="1">
    <location>
        <begin position="456"/>
        <end position="478"/>
    </location>
</feature>
<dbReference type="PANTHER" id="PTHR43135">
    <property type="entry name" value="ALPHA-D-RIBOSE 1-METHYLPHOSPHONATE 5-TRIPHOSPHATE DIPHOSPHATASE"/>
    <property type="match status" value="1"/>
</dbReference>
<feature type="domain" description="Amidohydrolase-related" evidence="3">
    <location>
        <begin position="369"/>
        <end position="455"/>
    </location>
</feature>
<dbReference type="Gene3D" id="3.20.20.140">
    <property type="entry name" value="Metal-dependent hydrolases"/>
    <property type="match status" value="1"/>
</dbReference>
<dbReference type="Pfam" id="PF01979">
    <property type="entry name" value="Amidohydro_1"/>
    <property type="match status" value="1"/>
</dbReference>
<gene>
    <name evidence="4" type="ORF">METZ01_LOCUS49718</name>
</gene>
<reference evidence="4" key="1">
    <citation type="submission" date="2018-05" db="EMBL/GenBank/DDBJ databases">
        <authorList>
            <person name="Lanie J.A."/>
            <person name="Ng W.-L."/>
            <person name="Kazmierczak K.M."/>
            <person name="Andrzejewski T.M."/>
            <person name="Davidsen T.M."/>
            <person name="Wayne K.J."/>
            <person name="Tettelin H."/>
            <person name="Glass J.I."/>
            <person name="Rusch D."/>
            <person name="Podicherti R."/>
            <person name="Tsui H.-C.T."/>
            <person name="Winkler M.E."/>
        </authorList>
    </citation>
    <scope>NUCLEOTIDE SEQUENCE</scope>
</reference>
<keyword evidence="2" id="KW-1133">Transmembrane helix</keyword>
<dbReference type="InterPro" id="IPR051781">
    <property type="entry name" value="Metallo-dep_Hydrolase"/>
</dbReference>
<keyword evidence="2" id="KW-0472">Membrane</keyword>
<dbReference type="Gene3D" id="2.30.40.10">
    <property type="entry name" value="Urease, subunit C, domain 1"/>
    <property type="match status" value="1"/>
</dbReference>
<feature type="compositionally biased region" description="Low complexity" evidence="1">
    <location>
        <begin position="460"/>
        <end position="470"/>
    </location>
</feature>
<name>A0A381S0B1_9ZZZZ</name>
<dbReference type="PANTHER" id="PTHR43135:SF3">
    <property type="entry name" value="ALPHA-D-RIBOSE 1-METHYLPHOSPHONATE 5-TRIPHOSPHATE DIPHOSPHATASE"/>
    <property type="match status" value="1"/>
</dbReference>
<sequence>MYRLRWIPKNRFLQGIGNLAILLVVVIVFAAGRPVEATQRQAAYAITNATIITSPGNSVETATVVLRDGLIEAVGTDVATPPDARIIDGSGMTVYAGWIDSFSEVAIQEEPSAPPTLVTSGRGGGGRGSRGSGRQTLQMLELGSPGVNQHVNPEFIQADNLTNEDTSLAAFRDAGFTAALVVPQNGIYRGQSVLIALRETSTEEMVLNDNVAQVVGFSTGGFGRGYPSSAMGVIALIRQVLLDTQRQATWENSFNNDPTGIPRPETNPAYTSLMPILAGDQQMIFDTNNTRDAKRGLLIAKEFGLSTIIKGNGNEYDMVDVLVDANVEVIVPVNYPDKPSVGDNDAANLDISLVALQRWEAAPGNAAAIATAGVTFAFTSDGINPDEFAGNVRKAIEAGLPEDAALAAVTTNPAAMFGVDSIIGTIEPGKIANVVIATGAPFAEGTEIRHVFVDGVHTVPPGDNGDGPTNPRHDGGRK</sequence>
<dbReference type="SUPFAM" id="SSF51338">
    <property type="entry name" value="Composite domain of metallo-dependent hydrolases"/>
    <property type="match status" value="1"/>
</dbReference>
<dbReference type="InterPro" id="IPR006680">
    <property type="entry name" value="Amidohydro-rel"/>
</dbReference>
<evidence type="ECO:0000256" key="2">
    <source>
        <dbReference type="SAM" id="Phobius"/>
    </source>
</evidence>
<evidence type="ECO:0000313" key="4">
    <source>
        <dbReference type="EMBL" id="SUZ96864.1"/>
    </source>
</evidence>
<feature type="compositionally biased region" description="Gly residues" evidence="1">
    <location>
        <begin position="121"/>
        <end position="131"/>
    </location>
</feature>
<protein>
    <recommendedName>
        <fullName evidence="3">Amidohydrolase-related domain-containing protein</fullName>
    </recommendedName>
</protein>
<dbReference type="AlphaFoldDB" id="A0A381S0B1"/>
<organism evidence="4">
    <name type="scientific">marine metagenome</name>
    <dbReference type="NCBI Taxonomy" id="408172"/>
    <lineage>
        <taxon>unclassified sequences</taxon>
        <taxon>metagenomes</taxon>
        <taxon>ecological metagenomes</taxon>
    </lineage>
</organism>
<dbReference type="InterPro" id="IPR032466">
    <property type="entry name" value="Metal_Hydrolase"/>
</dbReference>
<evidence type="ECO:0000256" key="1">
    <source>
        <dbReference type="SAM" id="MobiDB-lite"/>
    </source>
</evidence>
<dbReference type="GO" id="GO:0016810">
    <property type="term" value="F:hydrolase activity, acting on carbon-nitrogen (but not peptide) bonds"/>
    <property type="evidence" value="ECO:0007669"/>
    <property type="project" value="InterPro"/>
</dbReference>
<proteinExistence type="predicted"/>
<accession>A0A381S0B1</accession>
<feature type="transmembrane region" description="Helical" evidence="2">
    <location>
        <begin position="12"/>
        <end position="32"/>
    </location>
</feature>
<feature type="region of interest" description="Disordered" evidence="1">
    <location>
        <begin position="112"/>
        <end position="133"/>
    </location>
</feature>
<evidence type="ECO:0000259" key="3">
    <source>
        <dbReference type="Pfam" id="PF01979"/>
    </source>
</evidence>